<keyword evidence="11" id="KW-1185">Reference proteome</keyword>
<dbReference type="OrthoDB" id="9157463at2"/>
<evidence type="ECO:0000259" key="9">
    <source>
        <dbReference type="PROSITE" id="PS51208"/>
    </source>
</evidence>
<dbReference type="RefSeq" id="WP_005881522.1">
    <property type="nucleotide sequence ID" value="NZ_CP019430.1"/>
</dbReference>
<dbReference type="GeneID" id="77134580"/>
<sequence>MNQVFRVIWSDVRGTYIVCDENRLTRGKSKSLKCVLLIVAVAAMMGNVSAVMAENPSLPEGSVVINQGDTQTYTGESGNPLAGKTMLVAPEKNANGNYKGVRGGNLAMKNVAFGGQNVNSSSGGTAGLQTYNVDSTLENVQFINNSSAAQQGWNMGGALAVHKTAELGADSQAKATVANGVFDGNRISVAGTTVNNNPAGSLAPEAVNAAIGAAVMVKGSEITFVDTAFNNNVAESTTGGYGGFAAGGAVYVDSQMSGSSNPNNTQGLVTFRVNRDMTYSGNNVVTATPDASFETYGYETKSGGGFLFLDRNAQATFDIADGKTLTIGEAGATGNMDSIASSHMIPTDNDNDLVKTGTGTVVVNGDMSRYYGALTVDAGKFQINSDLSGAAFDTTTVNGGELALKGSYFSKEMTAQVQIANGAMMSVSGLSPAGQTSSHGTINVVSDGNDKVGGTLEMSGSTISGLVNSNDQVSGNGSGGAVRAKNVSVRISDSTFSANKTAGKTASNFGTNGGAVFIENTVNGVQASEIVRTAFIGNDVSERVNGNEWGGGAAFSTSGVTVDVADSNFSSNKADRGGAVFVQLRNNDQKADNVQRSQVNIVSSSFTNNEARAAGAIINLEGLSVSDSVFTGNKAEGDSDGGGALFLGAESQTVISSSTFIGNESNTSGGGAIDTRKGDVANNSGAGLSIADSTFTGNKAVENGGAIRNSFYTSLENANAVTIVQTTFTDNTAGRKGGAIYNDSQIDKVNNYASMAIADSTFTGNHADEAGGAIYNSANTSLALSGNNNFSGNTAGTGDNLKNNDIFNLGTLNIVNGTTTLEGGISGDGGTVNILGGILNTVMSKGAGTVNVSGGTLETATIEQGSTIALSDKGILKTASGQVMTTGLDETGTNKDAGSSRGDVSVSYNGGTLALTDAKYNLDYVKSVSDSIQSKSQIEMTGTMVNVNGEKQTEIAISGVPSGVVLNEVTGKTDQNLVIGTGSSPDSLEVNGSLGLGSIDMGNAQSVTVNDGKSLTLAGNDGELIQSKDPGGQQQAVTVELQGNGTSLNLGSAVTEKDGQLSGTINAGADTVVNIAGGNQLVTGESGKAGITTSGELNIASGATLNASLEIKDSGVASIGQNAALLADTVNLLGNSTMAVNGIANVAELTAGSNVQITVGNNQSQGSIVIGNANLNGATMFLDPAWKDGVGIDGASSAVVNFNNNEVNGKLVAGQNSLLVLGDTSADWSRDEFANSGKDWSASGITAALAVRAPMTLDSANGAIVVDGSLTGAPGSIDANTVSFAANSLLIVDAAKLDAQAAIISAGSGIATVADSAALHLANVKAGSETKILEGFDNGATSIDANGWTGNNLTSSDVMIGKLELENAGGTVSVKATANRAQDVLPGVMMGNAMDKIWAADGQGVNGDGKGINNTGSANAGIAFLSRAADERYIARGDAVRQINGAAQIAIAAGVQGTTIQASDSVNNTLWDHLSLNSTVSQKGAPSLHREGADLWASMLYRDTDSSGIRTGGFNANYENDFGGIMVGSDYSWQVADNGRLRAGVALSIGKGDGHSRGDFNHTKNDYNTYGLNIYGGWNNENTNVVVDVGYLKGDNELKQSAPEALGGTLRADVDTKVWTAGLKGEYRFRTQSLDITPHVGVRYLNVKTDGFDTRNNSGTVFRTSGDTQNLWQIPLGVTLSKDYVAENGWTIKPKFDISIIPTAGDKNASTRVSVPGVSSSDVASAEVMDGVSWNGALGLEVQKGNTSFGLKVGYQKSDDAKSKSAMLNISHQFD</sequence>
<dbReference type="Pfam" id="PF13018">
    <property type="entry name" value="ESPR"/>
    <property type="match status" value="1"/>
</dbReference>
<evidence type="ECO:0000313" key="11">
    <source>
        <dbReference type="Proteomes" id="UP000005089"/>
    </source>
</evidence>
<evidence type="ECO:0000256" key="1">
    <source>
        <dbReference type="ARBA" id="ARBA00004196"/>
    </source>
</evidence>
<keyword evidence="6 8" id="KW-0472">Membrane</keyword>
<dbReference type="STRING" id="847.BRW83_0674"/>
<dbReference type="SMART" id="SM00869">
    <property type="entry name" value="Autotransporter"/>
    <property type="match status" value="1"/>
</dbReference>
<organism evidence="10 11">
    <name type="scientific">Oxalobacter formigenes OXCC13</name>
    <dbReference type="NCBI Taxonomy" id="556269"/>
    <lineage>
        <taxon>Bacteria</taxon>
        <taxon>Pseudomonadati</taxon>
        <taxon>Pseudomonadota</taxon>
        <taxon>Betaproteobacteria</taxon>
        <taxon>Burkholderiales</taxon>
        <taxon>Oxalobacteraceae</taxon>
        <taxon>Oxalobacter</taxon>
    </lineage>
</organism>
<dbReference type="InterPro" id="IPR003368">
    <property type="entry name" value="POMP_repeat"/>
</dbReference>
<dbReference type="PANTHER" id="PTHR11319">
    <property type="entry name" value="G PROTEIN-COUPLED RECEPTOR-RELATED"/>
    <property type="match status" value="1"/>
</dbReference>
<evidence type="ECO:0000256" key="4">
    <source>
        <dbReference type="ARBA" id="ARBA00022525"/>
    </source>
</evidence>
<comment type="subcellular location">
    <subcellularLocation>
        <location evidence="1">Cell envelope</location>
    </subcellularLocation>
    <subcellularLocation>
        <location evidence="2">Cell outer membrane</location>
    </subcellularLocation>
    <subcellularLocation>
        <location evidence="3">Secreted</location>
    </subcellularLocation>
</comment>
<evidence type="ECO:0000256" key="7">
    <source>
        <dbReference type="ARBA" id="ARBA00023237"/>
    </source>
</evidence>
<dbReference type="eggNOG" id="COG4625">
    <property type="taxonomic scope" value="Bacteria"/>
</dbReference>
<keyword evidence="8" id="KW-0812">Transmembrane</keyword>
<dbReference type="Pfam" id="PF02415">
    <property type="entry name" value="Chlam_PMP"/>
    <property type="match status" value="3"/>
</dbReference>
<name>C3XB27_OXAFO</name>
<evidence type="ECO:0000256" key="8">
    <source>
        <dbReference type="SAM" id="Phobius"/>
    </source>
</evidence>
<reference evidence="10 11" key="1">
    <citation type="submission" date="2009-02" db="EMBL/GenBank/DDBJ databases">
        <title>The Genome Sequence of Oxalobacter formigenes OXCC13.</title>
        <authorList>
            <consortium name="The Broad Institute Genome Sequencing Platform"/>
            <person name="Ward D."/>
            <person name="Young S.K."/>
            <person name="Kodira C.D."/>
            <person name="Zeng Q."/>
            <person name="Koehrsen M."/>
            <person name="Alvarado L."/>
            <person name="Berlin A."/>
            <person name="Borenstein D."/>
            <person name="Chen Z."/>
            <person name="Engels R."/>
            <person name="Freedman E."/>
            <person name="Gellesch M."/>
            <person name="Goldberg J."/>
            <person name="Griggs A."/>
            <person name="Gujja S."/>
            <person name="Heiman D."/>
            <person name="Hepburn T."/>
            <person name="Howarth C."/>
            <person name="Jen D."/>
            <person name="Larson L."/>
            <person name="Lewis B."/>
            <person name="Mehta T."/>
            <person name="Park D."/>
            <person name="Pearson M."/>
            <person name="Roberts A."/>
            <person name="Saif S."/>
            <person name="Shea T."/>
            <person name="Shenoy N."/>
            <person name="Sisk P."/>
            <person name="Stolte C."/>
            <person name="Sykes S."/>
            <person name="Walk T."/>
            <person name="White J."/>
            <person name="Yandava C."/>
            <person name="Allison M.J."/>
            <person name="Lander E."/>
            <person name="Nusbaum C."/>
            <person name="Galagan J."/>
            <person name="Birren B."/>
        </authorList>
    </citation>
    <scope>NUCLEOTIDE SEQUENCE [LARGE SCALE GENOMIC DNA]</scope>
    <source>
        <strain evidence="10 11">OXCC13</strain>
    </source>
</reference>
<proteinExistence type="predicted"/>
<dbReference type="GO" id="GO:0009279">
    <property type="term" value="C:cell outer membrane"/>
    <property type="evidence" value="ECO:0007669"/>
    <property type="project" value="UniProtKB-SubCell"/>
</dbReference>
<evidence type="ECO:0000313" key="10">
    <source>
        <dbReference type="EMBL" id="EEO30403.1"/>
    </source>
</evidence>
<dbReference type="eggNOG" id="COG1361">
    <property type="taxonomic scope" value="Bacteria"/>
</dbReference>
<dbReference type="HOGENOM" id="CLU_249736_0_0_4"/>
<keyword evidence="7" id="KW-0998">Cell outer membrane</keyword>
<dbReference type="InterPro" id="IPR024973">
    <property type="entry name" value="ESPR"/>
</dbReference>
<dbReference type="Proteomes" id="UP000005089">
    <property type="component" value="Unassembled WGS sequence"/>
</dbReference>
<dbReference type="eggNOG" id="COG3468">
    <property type="taxonomic scope" value="Bacteria"/>
</dbReference>
<keyword evidence="8" id="KW-1133">Transmembrane helix</keyword>
<dbReference type="PANTHER" id="PTHR11319:SF35">
    <property type="entry name" value="OUTER MEMBRANE PROTEIN PMPC-RELATED"/>
    <property type="match status" value="1"/>
</dbReference>
<keyword evidence="5" id="KW-0732">Signal</keyword>
<dbReference type="GO" id="GO:0005576">
    <property type="term" value="C:extracellular region"/>
    <property type="evidence" value="ECO:0007669"/>
    <property type="project" value="UniProtKB-SubCell"/>
</dbReference>
<protein>
    <submittedName>
        <fullName evidence="10">Outer membrane autotransporter barrel domain protein</fullName>
    </submittedName>
</protein>
<accession>C3XB27</accession>
<dbReference type="Pfam" id="PF03797">
    <property type="entry name" value="Autotransporter"/>
    <property type="match status" value="1"/>
</dbReference>
<evidence type="ECO:0000256" key="5">
    <source>
        <dbReference type="ARBA" id="ARBA00022729"/>
    </source>
</evidence>
<feature type="domain" description="Autotransporter" evidence="9">
    <location>
        <begin position="1488"/>
        <end position="1774"/>
    </location>
</feature>
<gene>
    <name evidence="10" type="ORF">OFBG_01431</name>
</gene>
<evidence type="ECO:0000256" key="6">
    <source>
        <dbReference type="ARBA" id="ARBA00023136"/>
    </source>
</evidence>
<dbReference type="InterPro" id="IPR013425">
    <property type="entry name" value="Autotrns_rpt"/>
</dbReference>
<dbReference type="SUPFAM" id="SSF103515">
    <property type="entry name" value="Autotransporter"/>
    <property type="match status" value="1"/>
</dbReference>
<keyword evidence="4" id="KW-0964">Secreted</keyword>
<dbReference type="InterPro" id="IPR036709">
    <property type="entry name" value="Autotransporte_beta_dom_sf"/>
</dbReference>
<dbReference type="PROSITE" id="PS51208">
    <property type="entry name" value="AUTOTRANSPORTER"/>
    <property type="match status" value="1"/>
</dbReference>
<dbReference type="EMBL" id="GG658170">
    <property type="protein sequence ID" value="EEO30403.1"/>
    <property type="molecule type" value="Genomic_DNA"/>
</dbReference>
<dbReference type="InterPro" id="IPR005546">
    <property type="entry name" value="Autotransporte_beta"/>
</dbReference>
<evidence type="ECO:0000256" key="3">
    <source>
        <dbReference type="ARBA" id="ARBA00004613"/>
    </source>
</evidence>
<dbReference type="Gene3D" id="2.40.128.130">
    <property type="entry name" value="Autotransporter beta-domain"/>
    <property type="match status" value="1"/>
</dbReference>
<evidence type="ECO:0000256" key="2">
    <source>
        <dbReference type="ARBA" id="ARBA00004442"/>
    </source>
</evidence>
<feature type="transmembrane region" description="Helical" evidence="8">
    <location>
        <begin position="34"/>
        <end position="53"/>
    </location>
</feature>
<dbReference type="NCBIfam" id="TIGR02601">
    <property type="entry name" value="autotrns_rpt"/>
    <property type="match status" value="1"/>
</dbReference>